<evidence type="ECO:0000256" key="1">
    <source>
        <dbReference type="ARBA" id="ARBA00023172"/>
    </source>
</evidence>
<keyword evidence="1" id="KW-0233">DNA recombination</keyword>
<dbReference type="InterPro" id="IPR013762">
    <property type="entry name" value="Integrase-like_cat_sf"/>
</dbReference>
<accession>A0A3G8YHI8</accession>
<reference evidence="2 3" key="1">
    <citation type="submission" date="2018-11" db="EMBL/GenBank/DDBJ databases">
        <title>Deinococcus shelandsis sp. nov., isolated from South Shetland Islands soil of Antarctica.</title>
        <authorList>
            <person name="Tian J."/>
        </authorList>
    </citation>
    <scope>NUCLEOTIDE SEQUENCE [LARGE SCALE GENOMIC DNA]</scope>
    <source>
        <strain evidence="2 3">S14-83T</strain>
        <plasmid evidence="2 3">unnamed1</plasmid>
    </source>
</reference>
<sequence length="285" mass="31172">MSESELRQLLIKQDVEGVLNAVESSLPGQPGNATRRNNVSGCRIFLRWAFDSGQSVLSPAETLGAAYLAFLKRKHPDTPASVINRLAHARNLYTALRDQGAAAADPFTQLDAPSNDPALHKEAYTEAEIQRLITHGNAREQALVLLGAHAGLTGPEVAKLNWRDMQFEQGILSVRGREVPTGTALHAALQHYAHAQGVTQLFGGEGKVFPELDNDHMVRAALFRVCMSGNVPYRAWRALRNHAGLRMLNLTHDEQRVAQYLGLSTLKAVKFIQRAVDRGMGQASG</sequence>
<dbReference type="KEGG" id="dph:EHF33_16235"/>
<organism evidence="2 3">
    <name type="scientific">Deinococcus psychrotolerans</name>
    <dbReference type="NCBI Taxonomy" id="2489213"/>
    <lineage>
        <taxon>Bacteria</taxon>
        <taxon>Thermotogati</taxon>
        <taxon>Deinococcota</taxon>
        <taxon>Deinococci</taxon>
        <taxon>Deinococcales</taxon>
        <taxon>Deinococcaceae</taxon>
        <taxon>Deinococcus</taxon>
    </lineage>
</organism>
<keyword evidence="3" id="KW-1185">Reference proteome</keyword>
<dbReference type="GO" id="GO:0015074">
    <property type="term" value="P:DNA integration"/>
    <property type="evidence" value="ECO:0007669"/>
    <property type="project" value="InterPro"/>
</dbReference>
<dbReference type="GO" id="GO:0006310">
    <property type="term" value="P:DNA recombination"/>
    <property type="evidence" value="ECO:0007669"/>
    <property type="project" value="UniProtKB-KW"/>
</dbReference>
<evidence type="ECO:0000313" key="2">
    <source>
        <dbReference type="EMBL" id="AZI44463.1"/>
    </source>
</evidence>
<dbReference type="Gene3D" id="1.10.443.10">
    <property type="entry name" value="Intergrase catalytic core"/>
    <property type="match status" value="1"/>
</dbReference>
<dbReference type="InterPro" id="IPR011010">
    <property type="entry name" value="DNA_brk_join_enz"/>
</dbReference>
<keyword evidence="2" id="KW-0614">Plasmid</keyword>
<gene>
    <name evidence="2" type="ORF">EHF33_16235</name>
</gene>
<dbReference type="OrthoDB" id="74123at2"/>
<protein>
    <submittedName>
        <fullName evidence="2">Site-specific integrase</fullName>
    </submittedName>
</protein>
<evidence type="ECO:0000313" key="3">
    <source>
        <dbReference type="Proteomes" id="UP000276417"/>
    </source>
</evidence>
<dbReference type="EMBL" id="CP034185">
    <property type="protein sequence ID" value="AZI44463.1"/>
    <property type="molecule type" value="Genomic_DNA"/>
</dbReference>
<name>A0A3G8YHI8_9DEIO</name>
<dbReference type="Proteomes" id="UP000276417">
    <property type="component" value="Plasmid unnamed1"/>
</dbReference>
<dbReference type="SUPFAM" id="SSF56349">
    <property type="entry name" value="DNA breaking-rejoining enzymes"/>
    <property type="match status" value="1"/>
</dbReference>
<dbReference type="AlphaFoldDB" id="A0A3G8YHI8"/>
<geneLocation type="plasmid" evidence="2 3">
    <name>unnamed1</name>
</geneLocation>
<dbReference type="RefSeq" id="WP_124874124.1">
    <property type="nucleotide sequence ID" value="NZ_CP034185.1"/>
</dbReference>
<proteinExistence type="predicted"/>
<dbReference type="GO" id="GO:0003677">
    <property type="term" value="F:DNA binding"/>
    <property type="evidence" value="ECO:0007669"/>
    <property type="project" value="InterPro"/>
</dbReference>